<gene>
    <name evidence="1" type="ORF">Fot_05517</name>
</gene>
<name>A0ABD1WT85_9LAMI</name>
<keyword evidence="2" id="KW-1185">Reference proteome</keyword>
<protein>
    <submittedName>
        <fullName evidence="1">Uncharacterized protein</fullName>
    </submittedName>
</protein>
<accession>A0ABD1WT85</accession>
<evidence type="ECO:0000313" key="2">
    <source>
        <dbReference type="Proteomes" id="UP001604277"/>
    </source>
</evidence>
<evidence type="ECO:0000313" key="1">
    <source>
        <dbReference type="EMBL" id="KAL2551898.1"/>
    </source>
</evidence>
<dbReference type="EMBL" id="JBFOLJ010000002">
    <property type="protein sequence ID" value="KAL2551898.1"/>
    <property type="molecule type" value="Genomic_DNA"/>
</dbReference>
<dbReference type="Proteomes" id="UP001604277">
    <property type="component" value="Unassembled WGS sequence"/>
</dbReference>
<dbReference type="AlphaFoldDB" id="A0ABD1WT85"/>
<sequence>MSGFHFSKVLKFKIRRGGEGVVEDISPLPPVSSVASNPGATVLQMLEVTTDNSSYIPPALEKASAKSEEEAFRVPTSPPPSKYEYINIGSHCDELDPTVLGKLPPSAANAAASVHKYWTSAFGKVADNAKLTELLKLAEMYTSRSHVFNCELYKLLEMKVDELCSVTGRDEDVEALRAENKDLRGRLAFSENVRARATYDVMKAQTIQKACVDA</sequence>
<proteinExistence type="predicted"/>
<organism evidence="1 2">
    <name type="scientific">Forsythia ovata</name>
    <dbReference type="NCBI Taxonomy" id="205694"/>
    <lineage>
        <taxon>Eukaryota</taxon>
        <taxon>Viridiplantae</taxon>
        <taxon>Streptophyta</taxon>
        <taxon>Embryophyta</taxon>
        <taxon>Tracheophyta</taxon>
        <taxon>Spermatophyta</taxon>
        <taxon>Magnoliopsida</taxon>
        <taxon>eudicotyledons</taxon>
        <taxon>Gunneridae</taxon>
        <taxon>Pentapetalae</taxon>
        <taxon>asterids</taxon>
        <taxon>lamiids</taxon>
        <taxon>Lamiales</taxon>
        <taxon>Oleaceae</taxon>
        <taxon>Forsythieae</taxon>
        <taxon>Forsythia</taxon>
    </lineage>
</organism>
<reference evidence="2" key="1">
    <citation type="submission" date="2024-07" db="EMBL/GenBank/DDBJ databases">
        <title>Two chromosome-level genome assemblies of Korean endemic species Abeliophyllum distichum and Forsythia ovata (Oleaceae).</title>
        <authorList>
            <person name="Jang H."/>
        </authorList>
    </citation>
    <scope>NUCLEOTIDE SEQUENCE [LARGE SCALE GENOMIC DNA]</scope>
</reference>
<comment type="caution">
    <text evidence="1">The sequence shown here is derived from an EMBL/GenBank/DDBJ whole genome shotgun (WGS) entry which is preliminary data.</text>
</comment>